<proteinExistence type="predicted"/>
<dbReference type="AlphaFoldDB" id="A0ABD0VM72"/>
<comment type="caution">
    <text evidence="1">The sequence shown here is derived from an EMBL/GenBank/DDBJ whole genome shotgun (WGS) entry which is preliminary data.</text>
</comment>
<evidence type="ECO:0000313" key="2">
    <source>
        <dbReference type="Proteomes" id="UP001552299"/>
    </source>
</evidence>
<name>A0ABD0VM72_DENTH</name>
<accession>A0ABD0VM72</accession>
<sequence length="59" mass="6952">MALRLQLILEFRLFLIQTPILTLARKFQLWRSSRIMLLGLEAADQHSMVRKRGRSLLSD</sequence>
<reference evidence="1 2" key="1">
    <citation type="journal article" date="2024" name="Plant Biotechnol. J.">
        <title>Dendrobium thyrsiflorum genome and its molecular insights into genes involved in important horticultural traits.</title>
        <authorList>
            <person name="Chen B."/>
            <person name="Wang J.Y."/>
            <person name="Zheng P.J."/>
            <person name="Li K.L."/>
            <person name="Liang Y.M."/>
            <person name="Chen X.F."/>
            <person name="Zhang C."/>
            <person name="Zhao X."/>
            <person name="He X."/>
            <person name="Zhang G.Q."/>
            <person name="Liu Z.J."/>
            <person name="Xu Q."/>
        </authorList>
    </citation>
    <scope>NUCLEOTIDE SEQUENCE [LARGE SCALE GENOMIC DNA]</scope>
    <source>
        <strain evidence="1">GZMU011</strain>
    </source>
</reference>
<dbReference type="EMBL" id="JANQDX010000004">
    <property type="protein sequence ID" value="KAL0926024.1"/>
    <property type="molecule type" value="Genomic_DNA"/>
</dbReference>
<organism evidence="1 2">
    <name type="scientific">Dendrobium thyrsiflorum</name>
    <name type="common">Pinecone-like raceme dendrobium</name>
    <name type="synonym">Orchid</name>
    <dbReference type="NCBI Taxonomy" id="117978"/>
    <lineage>
        <taxon>Eukaryota</taxon>
        <taxon>Viridiplantae</taxon>
        <taxon>Streptophyta</taxon>
        <taxon>Embryophyta</taxon>
        <taxon>Tracheophyta</taxon>
        <taxon>Spermatophyta</taxon>
        <taxon>Magnoliopsida</taxon>
        <taxon>Liliopsida</taxon>
        <taxon>Asparagales</taxon>
        <taxon>Orchidaceae</taxon>
        <taxon>Epidendroideae</taxon>
        <taxon>Malaxideae</taxon>
        <taxon>Dendrobiinae</taxon>
        <taxon>Dendrobium</taxon>
    </lineage>
</organism>
<keyword evidence="2" id="KW-1185">Reference proteome</keyword>
<evidence type="ECO:0000313" key="1">
    <source>
        <dbReference type="EMBL" id="KAL0926024.1"/>
    </source>
</evidence>
<dbReference type="Proteomes" id="UP001552299">
    <property type="component" value="Unassembled WGS sequence"/>
</dbReference>
<protein>
    <submittedName>
        <fullName evidence="1">Uncharacterized protein</fullName>
    </submittedName>
</protein>
<gene>
    <name evidence="1" type="ORF">M5K25_004405</name>
</gene>